<sequence>MRLLCAPADVGRFDEAGTLRVVLYGQAGVPGRASVGAALRGDVRKERFAPDRRAWDLLSISNSVMVADAAGLRTQSPDGWTREFDLEIAVTEPGFWNGVAPLIADALAFLTTDRWSLRFIAGGAAAPQPARVVRPPQDCVALLSGGLDSLIGTIDLAAAGTLPLLISKIVRGDSEKQEEFAHAIAGGLRHIQLNDNAVVPKPKDTSQRARSIIFLAFGVLVATALAPYQEGAAIPLYVCENGFIAINPPLTGSRIGSLSTRTAHPQFLALFQDLLDAAGIRAALCTPYANKTKGEMLKECNNQPLLRTLAVRSTSCGRFQKFKYSHCGRCVPCQVRRSAFLAWGQPDLTQYVFEDIGRDDEQHAGFDDVRSVGMALAAAQNGGFEEWLGSALSWPRIENREALRDMLRRGLAELGHLHAKYGVK</sequence>
<gene>
    <name evidence="2" type="ORF">ABIF63_009259</name>
    <name evidence="1" type="ORF">MA20_38870</name>
</gene>
<dbReference type="SUPFAM" id="SSF52402">
    <property type="entry name" value="Adenine nucleotide alpha hydrolases-like"/>
    <property type="match status" value="1"/>
</dbReference>
<dbReference type="EMBL" id="JRPN01000032">
    <property type="protein sequence ID" value="KGT74445.1"/>
    <property type="molecule type" value="Genomic_DNA"/>
</dbReference>
<dbReference type="Proteomes" id="UP000030377">
    <property type="component" value="Unassembled WGS sequence"/>
</dbReference>
<dbReference type="InterPro" id="IPR049676">
    <property type="entry name" value="QatC"/>
</dbReference>
<protein>
    <submittedName>
        <fullName evidence="2">7-cyano-7-deazaguanine synthase in queuosine biosynthesis</fullName>
    </submittedName>
</protein>
<keyword evidence="4" id="KW-1185">Reference proteome</keyword>
<dbReference type="Proteomes" id="UP001549291">
    <property type="component" value="Unassembled WGS sequence"/>
</dbReference>
<dbReference type="AlphaFoldDB" id="A0A0A3XJE4"/>
<dbReference type="GeneID" id="92970046"/>
<evidence type="ECO:0000313" key="1">
    <source>
        <dbReference type="EMBL" id="KGT74445.1"/>
    </source>
</evidence>
<dbReference type="RefSeq" id="WP_014498023.1">
    <property type="nucleotide sequence ID" value="NZ_BJNK01000090.1"/>
</dbReference>
<dbReference type="KEGG" id="bjp:RN69_39610"/>
<evidence type="ECO:0000313" key="3">
    <source>
        <dbReference type="Proteomes" id="UP000030377"/>
    </source>
</evidence>
<proteinExistence type="predicted"/>
<evidence type="ECO:0000313" key="4">
    <source>
        <dbReference type="Proteomes" id="UP001549291"/>
    </source>
</evidence>
<dbReference type="InterPro" id="IPR014729">
    <property type="entry name" value="Rossmann-like_a/b/a_fold"/>
</dbReference>
<evidence type="ECO:0000313" key="2">
    <source>
        <dbReference type="EMBL" id="MET4725153.1"/>
    </source>
</evidence>
<reference evidence="1 3" key="1">
    <citation type="submission" date="2014-09" db="EMBL/GenBank/DDBJ databases">
        <title>Draft genome of Bradyrhizobium japonicum Is-34.</title>
        <authorList>
            <person name="Tsurumaru H."/>
            <person name="Yamakawa T."/>
            <person name="Hashimoto S."/>
            <person name="Okizaki K."/>
            <person name="Kanesaki Y."/>
            <person name="Yoshikawa H."/>
            <person name="Yajima S."/>
        </authorList>
    </citation>
    <scope>NUCLEOTIDE SEQUENCE [LARGE SCALE GENOMIC DNA]</scope>
    <source>
        <strain evidence="1 3">Is-34</strain>
    </source>
</reference>
<name>A0A0A3XJE4_BRAJP</name>
<dbReference type="EMBL" id="JBEPTQ010000002">
    <property type="protein sequence ID" value="MET4725153.1"/>
    <property type="molecule type" value="Genomic_DNA"/>
</dbReference>
<dbReference type="NCBIfam" id="NF041925">
    <property type="entry name" value="QatC"/>
    <property type="match status" value="1"/>
</dbReference>
<dbReference type="PATRIC" id="fig|375.37.peg.8906"/>
<dbReference type="Gene3D" id="3.40.50.620">
    <property type="entry name" value="HUPs"/>
    <property type="match status" value="1"/>
</dbReference>
<comment type="caution">
    <text evidence="1">The sequence shown here is derived from an EMBL/GenBank/DDBJ whole genome shotgun (WGS) entry which is preliminary data.</text>
</comment>
<organism evidence="1 3">
    <name type="scientific">Bradyrhizobium japonicum</name>
    <dbReference type="NCBI Taxonomy" id="375"/>
    <lineage>
        <taxon>Bacteria</taxon>
        <taxon>Pseudomonadati</taxon>
        <taxon>Pseudomonadota</taxon>
        <taxon>Alphaproteobacteria</taxon>
        <taxon>Hyphomicrobiales</taxon>
        <taxon>Nitrobacteraceae</taxon>
        <taxon>Bradyrhizobium</taxon>
    </lineage>
</organism>
<reference evidence="2 4" key="2">
    <citation type="submission" date="2024-06" db="EMBL/GenBank/DDBJ databases">
        <title>Genomic Encyclopedia of Type Strains, Phase V (KMG-V): Genome sequencing to study the core and pangenomes of soil and plant-associated prokaryotes.</title>
        <authorList>
            <person name="Whitman W."/>
        </authorList>
    </citation>
    <scope>NUCLEOTIDE SEQUENCE [LARGE SCALE GENOMIC DNA]</scope>
    <source>
        <strain evidence="2 4">USDA 160</strain>
    </source>
</reference>
<accession>A0A0A3XJE4</accession>